<protein>
    <recommendedName>
        <fullName evidence="6">Transport permease protein</fullName>
    </recommendedName>
</protein>
<dbReference type="InterPro" id="IPR051784">
    <property type="entry name" value="Nod_factor_ABC_transporter"/>
</dbReference>
<organism evidence="8 9">
    <name type="scientific">Tenggerimyces flavus</name>
    <dbReference type="NCBI Taxonomy" id="1708749"/>
    <lineage>
        <taxon>Bacteria</taxon>
        <taxon>Bacillati</taxon>
        <taxon>Actinomycetota</taxon>
        <taxon>Actinomycetes</taxon>
        <taxon>Propionibacteriales</taxon>
        <taxon>Nocardioidaceae</taxon>
        <taxon>Tenggerimyces</taxon>
    </lineage>
</organism>
<name>A0ABV7Y423_9ACTN</name>
<keyword evidence="6" id="KW-1003">Cell membrane</keyword>
<evidence type="ECO:0000256" key="2">
    <source>
        <dbReference type="ARBA" id="ARBA00022692"/>
    </source>
</evidence>
<feature type="transmembrane region" description="Helical" evidence="6">
    <location>
        <begin position="165"/>
        <end position="187"/>
    </location>
</feature>
<feature type="transmembrane region" description="Helical" evidence="6">
    <location>
        <begin position="106"/>
        <end position="126"/>
    </location>
</feature>
<keyword evidence="4 6" id="KW-0472">Membrane</keyword>
<dbReference type="InterPro" id="IPR013525">
    <property type="entry name" value="ABC2_TM"/>
</dbReference>
<feature type="transmembrane region" description="Helical" evidence="6">
    <location>
        <begin position="18"/>
        <end position="34"/>
    </location>
</feature>
<comment type="caution">
    <text evidence="8">The sequence shown here is derived from an EMBL/GenBank/DDBJ whole genome shotgun (WGS) entry which is preliminary data.</text>
</comment>
<keyword evidence="5" id="KW-0046">Antibiotic resistance</keyword>
<feature type="domain" description="ABC transmembrane type-2" evidence="7">
    <location>
        <begin position="18"/>
        <end position="250"/>
    </location>
</feature>
<dbReference type="Pfam" id="PF01061">
    <property type="entry name" value="ABC2_membrane"/>
    <property type="match status" value="1"/>
</dbReference>
<dbReference type="Proteomes" id="UP001595699">
    <property type="component" value="Unassembled WGS sequence"/>
</dbReference>
<evidence type="ECO:0000256" key="6">
    <source>
        <dbReference type="RuleBase" id="RU361157"/>
    </source>
</evidence>
<dbReference type="PANTHER" id="PTHR43229">
    <property type="entry name" value="NODULATION PROTEIN J"/>
    <property type="match status" value="1"/>
</dbReference>
<dbReference type="PROSITE" id="PS51012">
    <property type="entry name" value="ABC_TM2"/>
    <property type="match status" value="1"/>
</dbReference>
<feature type="transmembrane region" description="Helical" evidence="6">
    <location>
        <begin position="132"/>
        <end position="158"/>
    </location>
</feature>
<proteinExistence type="inferred from homology"/>
<dbReference type="EMBL" id="JBHRZH010000001">
    <property type="protein sequence ID" value="MFC3759438.1"/>
    <property type="molecule type" value="Genomic_DNA"/>
</dbReference>
<evidence type="ECO:0000256" key="5">
    <source>
        <dbReference type="ARBA" id="ARBA00023251"/>
    </source>
</evidence>
<keyword evidence="2 6" id="KW-0812">Transmembrane</keyword>
<dbReference type="PIRSF" id="PIRSF006648">
    <property type="entry name" value="DrrB"/>
    <property type="match status" value="1"/>
</dbReference>
<evidence type="ECO:0000313" key="9">
    <source>
        <dbReference type="Proteomes" id="UP001595699"/>
    </source>
</evidence>
<evidence type="ECO:0000256" key="1">
    <source>
        <dbReference type="ARBA" id="ARBA00004141"/>
    </source>
</evidence>
<feature type="transmembrane region" description="Helical" evidence="6">
    <location>
        <begin position="222"/>
        <end position="244"/>
    </location>
</feature>
<comment type="caution">
    <text evidence="6">Lacks conserved residue(s) required for the propagation of feature annotation.</text>
</comment>
<evidence type="ECO:0000313" key="8">
    <source>
        <dbReference type="EMBL" id="MFC3759438.1"/>
    </source>
</evidence>
<dbReference type="InterPro" id="IPR047817">
    <property type="entry name" value="ABC2_TM_bact-type"/>
</dbReference>
<dbReference type="RefSeq" id="WP_205122169.1">
    <property type="nucleotide sequence ID" value="NZ_JAFBCM010000001.1"/>
</dbReference>
<dbReference type="InterPro" id="IPR000412">
    <property type="entry name" value="ABC_2_transport"/>
</dbReference>
<sequence>MTVALLGRAYLLLRRQPIMIPIMFVQPLVWLLLYSQLFGDLPRLGGFGTDSYLQYLAPGVAIMTAFSHGAWEGPGVVEDLERGAFDRFLATSLPAGALLAARGLQAAVIGALQALVVVAVAFAFGARLAGGVAGLLAILVAAALVGAVFAGVSHALALTFRRQQTMIAVGQFAVLPFMFLSTTLTAFDQLPEWIRGVAGANPVNWAVEASRSAMLGTDWTSVAVHLGALAVLVVATQAVALLALHRYRRVL</sequence>
<comment type="subcellular location">
    <subcellularLocation>
        <location evidence="6">Cell membrane</location>
        <topology evidence="6">Multi-pass membrane protein</topology>
    </subcellularLocation>
    <subcellularLocation>
        <location evidence="1">Membrane</location>
        <topology evidence="1">Multi-pass membrane protein</topology>
    </subcellularLocation>
</comment>
<gene>
    <name evidence="8" type="ORF">ACFOUW_01180</name>
</gene>
<keyword evidence="9" id="KW-1185">Reference proteome</keyword>
<evidence type="ECO:0000259" key="7">
    <source>
        <dbReference type="PROSITE" id="PS51012"/>
    </source>
</evidence>
<dbReference type="PANTHER" id="PTHR43229:SF2">
    <property type="entry name" value="NODULATION PROTEIN J"/>
    <property type="match status" value="1"/>
</dbReference>
<evidence type="ECO:0000256" key="3">
    <source>
        <dbReference type="ARBA" id="ARBA00022989"/>
    </source>
</evidence>
<accession>A0ABV7Y423</accession>
<comment type="similarity">
    <text evidence="6">Belongs to the ABC-2 integral membrane protein family.</text>
</comment>
<keyword evidence="3 6" id="KW-1133">Transmembrane helix</keyword>
<keyword evidence="6" id="KW-0813">Transport</keyword>
<evidence type="ECO:0000256" key="4">
    <source>
        <dbReference type="ARBA" id="ARBA00023136"/>
    </source>
</evidence>
<reference evidence="9" key="1">
    <citation type="journal article" date="2019" name="Int. J. Syst. Evol. Microbiol.">
        <title>The Global Catalogue of Microorganisms (GCM) 10K type strain sequencing project: providing services to taxonomists for standard genome sequencing and annotation.</title>
        <authorList>
            <consortium name="The Broad Institute Genomics Platform"/>
            <consortium name="The Broad Institute Genome Sequencing Center for Infectious Disease"/>
            <person name="Wu L."/>
            <person name="Ma J."/>
        </authorList>
    </citation>
    <scope>NUCLEOTIDE SEQUENCE [LARGE SCALE GENOMIC DNA]</scope>
    <source>
        <strain evidence="9">CGMCC 4.7241</strain>
    </source>
</reference>